<dbReference type="STRING" id="1121022.GCA_000376105_01681"/>
<name>V4Q0M0_9CAUL</name>
<dbReference type="OrthoDB" id="9786302at2"/>
<keyword evidence="1" id="KW-1133">Transmembrane helix</keyword>
<gene>
    <name evidence="2" type="ORF">ABENE_03430</name>
</gene>
<reference evidence="2 3" key="1">
    <citation type="journal article" date="2014" name="Nature">
        <title>Sequential evolution of bacterial morphology by co-option of a developmental regulator.</title>
        <authorList>
            <person name="Jiang C."/>
            <person name="Brown P.J."/>
            <person name="Ducret A."/>
            <person name="Brun Y.V."/>
        </authorList>
    </citation>
    <scope>NUCLEOTIDE SEQUENCE [LARGE SCALE GENOMIC DNA]</scope>
    <source>
        <strain evidence="2 3">DSM 16100</strain>
    </source>
</reference>
<dbReference type="RefSeq" id="WP_018081349.1">
    <property type="nucleotide sequence ID" value="NZ_AQWM01000005.1"/>
</dbReference>
<sequence length="155" mass="17289">MLYFCVKWLHILSSTVLFGTGIGTAFFMLMANLSKDIRAIAFATRTVVIADWCFTTPAIIIQPLTGFALIHIAGYHVTDGWLMLAMALYVFAGLCWLPVVGLQIRMKRLAAEALATDVPLPAAYWRCNLWWLVLGALAFPAVVAIFWLMVFKPFS</sequence>
<feature type="transmembrane region" description="Helical" evidence="1">
    <location>
        <begin position="129"/>
        <end position="150"/>
    </location>
</feature>
<dbReference type="Proteomes" id="UP000017837">
    <property type="component" value="Unassembled WGS sequence"/>
</dbReference>
<keyword evidence="1" id="KW-0812">Transmembrane</keyword>
<dbReference type="InterPro" id="IPR018729">
    <property type="entry name" value="DUF2269_transmembrane"/>
</dbReference>
<dbReference type="EMBL" id="AWGB01000005">
    <property type="protein sequence ID" value="ESQ94156.1"/>
    <property type="molecule type" value="Genomic_DNA"/>
</dbReference>
<dbReference type="eggNOG" id="COG5528">
    <property type="taxonomic scope" value="Bacteria"/>
</dbReference>
<feature type="transmembrane region" description="Helical" evidence="1">
    <location>
        <begin position="12"/>
        <end position="31"/>
    </location>
</feature>
<dbReference type="AlphaFoldDB" id="V4Q0M0"/>
<proteinExistence type="predicted"/>
<feature type="transmembrane region" description="Helical" evidence="1">
    <location>
        <begin position="52"/>
        <end position="74"/>
    </location>
</feature>
<evidence type="ECO:0000256" key="1">
    <source>
        <dbReference type="SAM" id="Phobius"/>
    </source>
</evidence>
<protein>
    <recommendedName>
        <fullName evidence="4">Integral membrane protein</fullName>
    </recommendedName>
</protein>
<dbReference type="PATRIC" id="fig|1121022.4.peg.680"/>
<evidence type="ECO:0000313" key="2">
    <source>
        <dbReference type="EMBL" id="ESQ94156.1"/>
    </source>
</evidence>
<dbReference type="Pfam" id="PF10027">
    <property type="entry name" value="DUF2269"/>
    <property type="match status" value="1"/>
</dbReference>
<evidence type="ECO:0000313" key="3">
    <source>
        <dbReference type="Proteomes" id="UP000017837"/>
    </source>
</evidence>
<keyword evidence="3" id="KW-1185">Reference proteome</keyword>
<evidence type="ECO:0008006" key="4">
    <source>
        <dbReference type="Google" id="ProtNLM"/>
    </source>
</evidence>
<keyword evidence="1" id="KW-0472">Membrane</keyword>
<feature type="transmembrane region" description="Helical" evidence="1">
    <location>
        <begin position="80"/>
        <end position="99"/>
    </location>
</feature>
<organism evidence="2 3">
    <name type="scientific">Asticcacaulis benevestitus DSM 16100 = ATCC BAA-896</name>
    <dbReference type="NCBI Taxonomy" id="1121022"/>
    <lineage>
        <taxon>Bacteria</taxon>
        <taxon>Pseudomonadati</taxon>
        <taxon>Pseudomonadota</taxon>
        <taxon>Alphaproteobacteria</taxon>
        <taxon>Caulobacterales</taxon>
        <taxon>Caulobacteraceae</taxon>
        <taxon>Asticcacaulis</taxon>
    </lineage>
</organism>
<comment type="caution">
    <text evidence="2">The sequence shown here is derived from an EMBL/GenBank/DDBJ whole genome shotgun (WGS) entry which is preliminary data.</text>
</comment>
<accession>V4Q0M0</accession>